<dbReference type="Pfam" id="PF10989">
    <property type="entry name" value="DUF2808"/>
    <property type="match status" value="1"/>
</dbReference>
<dbReference type="HOGENOM" id="CLU_133074_0_0_3"/>
<sequence>MLKRLLRWLVAASLVLAAGVSPGQAQSGFCLVGCAQDADLILNYKVEDRSHDYTSDRYFLWIKPQKIAVREVQVIAGPDFDGQFNTKFVEVASRTSGKSYTVEDVNWDRDLRALTVVLAGPIPASEEIQLVLSQVVNPSSEGIYKLNARVLGTEPNPIYRYVGTWAITIE</sequence>
<feature type="chain" id="PRO_5004288789" evidence="1">
    <location>
        <begin position="26"/>
        <end position="170"/>
    </location>
</feature>
<reference evidence="2 3" key="2">
    <citation type="journal article" date="2003" name="DNA Res.">
        <title>Complete genome structure of Gloeobacter violaceus PCC 7421, a cyanobacterium that lacks thylakoids (supplement).</title>
        <authorList>
            <person name="Nakamura Y."/>
            <person name="Kaneko T."/>
            <person name="Sato S."/>
            <person name="Mimuro M."/>
            <person name="Miyashita H."/>
            <person name="Tsuchiya T."/>
            <person name="Sasamoto S."/>
            <person name="Watanabe A."/>
            <person name="Kawashima K."/>
            <person name="Kishida Y."/>
            <person name="Kiyokawa C."/>
            <person name="Kohara M."/>
            <person name="Matsumoto M."/>
            <person name="Matsuno A."/>
            <person name="Nakazaki N."/>
            <person name="Shimpo S."/>
            <person name="Takeuchi C."/>
            <person name="Yamada M."/>
            <person name="Tabata S."/>
        </authorList>
    </citation>
    <scope>NUCLEOTIDE SEQUENCE [LARGE SCALE GENOMIC DNA]</scope>
    <source>
        <strain evidence="3">ATCC 29082 / PCC 7421</strain>
    </source>
</reference>
<evidence type="ECO:0000313" key="3">
    <source>
        <dbReference type="Proteomes" id="UP000000557"/>
    </source>
</evidence>
<evidence type="ECO:0000313" key="2">
    <source>
        <dbReference type="EMBL" id="BAC92187.1"/>
    </source>
</evidence>
<organism evidence="2 3">
    <name type="scientific">Gloeobacter violaceus (strain ATCC 29082 / PCC 7421)</name>
    <dbReference type="NCBI Taxonomy" id="251221"/>
    <lineage>
        <taxon>Bacteria</taxon>
        <taxon>Bacillati</taxon>
        <taxon>Cyanobacteriota</taxon>
        <taxon>Cyanophyceae</taxon>
        <taxon>Gloeobacterales</taxon>
        <taxon>Gloeobacteraceae</taxon>
        <taxon>Gloeobacter</taxon>
    </lineage>
</organism>
<name>Q7NDI9_GLOVI</name>
<dbReference type="eggNOG" id="ENOG502ZC3W">
    <property type="taxonomic scope" value="Bacteria"/>
</dbReference>
<proteinExistence type="predicted"/>
<evidence type="ECO:0000256" key="1">
    <source>
        <dbReference type="SAM" id="SignalP"/>
    </source>
</evidence>
<dbReference type="PhylomeDB" id="Q7NDI9"/>
<dbReference type="STRING" id="251221.gene:10761765"/>
<gene>
    <name evidence="2" type="ordered locus">glr4246</name>
</gene>
<dbReference type="AlphaFoldDB" id="Q7NDI9"/>
<dbReference type="InParanoid" id="Q7NDI9"/>
<keyword evidence="1" id="KW-0732">Signal</keyword>
<protein>
    <submittedName>
        <fullName evidence="2">Glr4246 protein</fullName>
    </submittedName>
</protein>
<dbReference type="Proteomes" id="UP000000557">
    <property type="component" value="Chromosome"/>
</dbReference>
<dbReference type="InterPro" id="IPR021256">
    <property type="entry name" value="DUF2808"/>
</dbReference>
<feature type="signal peptide" evidence="1">
    <location>
        <begin position="1"/>
        <end position="25"/>
    </location>
</feature>
<accession>Q7NDI9</accession>
<dbReference type="EnsemblBacteria" id="BAC92187">
    <property type="protein sequence ID" value="BAC92187"/>
    <property type="gene ID" value="BAC92187"/>
</dbReference>
<dbReference type="KEGG" id="gvi:glr4246"/>
<dbReference type="RefSeq" id="WP_011144230.1">
    <property type="nucleotide sequence ID" value="NC_005125.1"/>
</dbReference>
<dbReference type="EMBL" id="BA000045">
    <property type="protein sequence ID" value="BAC92187.1"/>
    <property type="molecule type" value="Genomic_DNA"/>
</dbReference>
<keyword evidence="3" id="KW-1185">Reference proteome</keyword>
<reference evidence="2 3" key="1">
    <citation type="journal article" date="2003" name="DNA Res.">
        <title>Complete genome structure of Gloeobacter violaceus PCC 7421, a cyanobacterium that lacks thylakoids.</title>
        <authorList>
            <person name="Nakamura Y."/>
            <person name="Kaneko T."/>
            <person name="Sato S."/>
            <person name="Mimuro M."/>
            <person name="Miyashita H."/>
            <person name="Tsuchiya T."/>
            <person name="Sasamoto S."/>
            <person name="Watanabe A."/>
            <person name="Kawashima K."/>
            <person name="Kishida Y."/>
            <person name="Kiyokawa C."/>
            <person name="Kohara M."/>
            <person name="Matsumoto M."/>
            <person name="Matsuno A."/>
            <person name="Nakazaki N."/>
            <person name="Shimpo S."/>
            <person name="Takeuchi C."/>
            <person name="Yamada M."/>
            <person name="Tabata S."/>
        </authorList>
    </citation>
    <scope>NUCLEOTIDE SEQUENCE [LARGE SCALE GENOMIC DNA]</scope>
    <source>
        <strain evidence="3">ATCC 29082 / PCC 7421</strain>
    </source>
</reference>
<dbReference type="OrthoDB" id="464559at2"/>